<dbReference type="RefSeq" id="WP_057736038.1">
    <property type="nucleotide sequence ID" value="NZ_AZEG01000003.1"/>
</dbReference>
<dbReference type="Proteomes" id="UP000051155">
    <property type="component" value="Unassembled WGS sequence"/>
</dbReference>
<dbReference type="InterPro" id="IPR017438">
    <property type="entry name" value="ATP-NAD_kinase_N"/>
</dbReference>
<dbReference type="GO" id="GO:0005524">
    <property type="term" value="F:ATP binding"/>
    <property type="evidence" value="ECO:0007669"/>
    <property type="project" value="UniProtKB-KW"/>
</dbReference>
<evidence type="ECO:0000256" key="1">
    <source>
        <dbReference type="ARBA" id="ARBA00022741"/>
    </source>
</evidence>
<evidence type="ECO:0000313" key="5">
    <source>
        <dbReference type="Proteomes" id="UP000051155"/>
    </source>
</evidence>
<dbReference type="EMBL" id="AZEG01000003">
    <property type="protein sequence ID" value="KRL38713.1"/>
    <property type="molecule type" value="Genomic_DNA"/>
</dbReference>
<dbReference type="Pfam" id="PF00781">
    <property type="entry name" value="DAGK_cat"/>
    <property type="match status" value="1"/>
</dbReference>
<keyword evidence="1" id="KW-0547">Nucleotide-binding</keyword>
<keyword evidence="5" id="KW-1185">Reference proteome</keyword>
<dbReference type="InterPro" id="IPR001206">
    <property type="entry name" value="Diacylglycerol_kinase_cat_dom"/>
</dbReference>
<dbReference type="Gene3D" id="3.40.50.10330">
    <property type="entry name" value="Probable inorganic polyphosphate/atp-NAD kinase, domain 1"/>
    <property type="match status" value="1"/>
</dbReference>
<dbReference type="InterPro" id="IPR016064">
    <property type="entry name" value="NAD/diacylglycerol_kinase_sf"/>
</dbReference>
<dbReference type="SUPFAM" id="SSF111331">
    <property type="entry name" value="NAD kinase/diacylglycerol kinase-like"/>
    <property type="match status" value="1"/>
</dbReference>
<dbReference type="GO" id="GO:0016301">
    <property type="term" value="F:kinase activity"/>
    <property type="evidence" value="ECO:0007669"/>
    <property type="project" value="InterPro"/>
</dbReference>
<evidence type="ECO:0000313" key="4">
    <source>
        <dbReference type="EMBL" id="KRL38713.1"/>
    </source>
</evidence>
<dbReference type="AlphaFoldDB" id="A0A0R1Q241"/>
<evidence type="ECO:0000259" key="3">
    <source>
        <dbReference type="PROSITE" id="PS50146"/>
    </source>
</evidence>
<protein>
    <submittedName>
        <fullName evidence="4">Transcription regulator</fullName>
    </submittedName>
</protein>
<organism evidence="4 5">
    <name type="scientific">Liquorilactobacillus uvarum DSM 19971</name>
    <dbReference type="NCBI Taxonomy" id="1423812"/>
    <lineage>
        <taxon>Bacteria</taxon>
        <taxon>Bacillati</taxon>
        <taxon>Bacillota</taxon>
        <taxon>Bacilli</taxon>
        <taxon>Lactobacillales</taxon>
        <taxon>Lactobacillaceae</taxon>
        <taxon>Liquorilactobacillus</taxon>
    </lineage>
</organism>
<dbReference type="STRING" id="1423812.FD20_GL001431"/>
<sequence>MRKFFIIVDKYTDGKKAVNIWNKLQNYLDDQKVNYEVSSTQPDLATNIAEKFVRTHSLQDLDSFVILAVGGHNLMLDTIKGVRNAGKREVPVAFITTKKKDPFLQKIGISPNPISALKQILNAVQPTYFNLGQVDETTHDSRRLFTDKLDIGFTAYVSNSMMNSHIHQIFSKFHLNYLLRIWHSLTSYINQETFDVTMRVDKKYNFYKHTFNVTIKNNPVISKQGTYHLKNLEINANNLNIELVNNINFLFYLVFLIARKFNFHHKLPFVHRFESDQIHLVIKSLEFGQIDGHQMNNKFYDVFFKSFSYPFWYDIDSIPLSDLPKKDNDKTSKLN</sequence>
<proteinExistence type="predicted"/>
<dbReference type="Gene3D" id="2.60.200.40">
    <property type="match status" value="1"/>
</dbReference>
<name>A0A0R1Q241_9LACO</name>
<gene>
    <name evidence="4" type="ORF">FD20_GL001431</name>
</gene>
<comment type="caution">
    <text evidence="4">The sequence shown here is derived from an EMBL/GenBank/DDBJ whole genome shotgun (WGS) entry which is preliminary data.</text>
</comment>
<evidence type="ECO:0000256" key="2">
    <source>
        <dbReference type="ARBA" id="ARBA00022840"/>
    </source>
</evidence>
<dbReference type="PATRIC" id="fig|1423812.3.peg.1520"/>
<keyword evidence="2" id="KW-0067">ATP-binding</keyword>
<dbReference type="PROSITE" id="PS50146">
    <property type="entry name" value="DAGK"/>
    <property type="match status" value="1"/>
</dbReference>
<feature type="domain" description="DAGKc" evidence="3">
    <location>
        <begin position="1"/>
        <end position="137"/>
    </location>
</feature>
<reference evidence="4 5" key="1">
    <citation type="journal article" date="2015" name="Genome Announc.">
        <title>Expanding the biotechnology potential of lactobacilli through comparative genomics of 213 strains and associated genera.</title>
        <authorList>
            <person name="Sun Z."/>
            <person name="Harris H.M."/>
            <person name="McCann A."/>
            <person name="Guo C."/>
            <person name="Argimon S."/>
            <person name="Zhang W."/>
            <person name="Yang X."/>
            <person name="Jeffery I.B."/>
            <person name="Cooney J.C."/>
            <person name="Kagawa T.F."/>
            <person name="Liu W."/>
            <person name="Song Y."/>
            <person name="Salvetti E."/>
            <person name="Wrobel A."/>
            <person name="Rasinkangas P."/>
            <person name="Parkhill J."/>
            <person name="Rea M.C."/>
            <person name="O'Sullivan O."/>
            <person name="Ritari J."/>
            <person name="Douillard F.P."/>
            <person name="Paul Ross R."/>
            <person name="Yang R."/>
            <person name="Briner A.E."/>
            <person name="Felis G.E."/>
            <person name="de Vos W.M."/>
            <person name="Barrangou R."/>
            <person name="Klaenhammer T.R."/>
            <person name="Caufield P.W."/>
            <person name="Cui Y."/>
            <person name="Zhang H."/>
            <person name="O'Toole P.W."/>
        </authorList>
    </citation>
    <scope>NUCLEOTIDE SEQUENCE [LARGE SCALE GENOMIC DNA]</scope>
    <source>
        <strain evidence="4 5">DSM 19971</strain>
    </source>
</reference>
<accession>A0A0R1Q241</accession>